<comment type="subcellular location">
    <subcellularLocation>
        <location evidence="2">Endoplasmic reticulum membrane</location>
        <topology evidence="2">Single-pass membrane protein</topology>
    </subcellularLocation>
</comment>
<comment type="pathway">
    <text evidence="3">Lipid metabolism; sphingolipid metabolism.</text>
</comment>
<evidence type="ECO:0000256" key="11">
    <source>
        <dbReference type="ARBA" id="ARBA00023136"/>
    </source>
</evidence>
<evidence type="ECO:0000256" key="1">
    <source>
        <dbReference type="ARBA" id="ARBA00001933"/>
    </source>
</evidence>
<dbReference type="GO" id="GO:0016830">
    <property type="term" value="F:carbon-carbon lyase activity"/>
    <property type="evidence" value="ECO:0007669"/>
    <property type="project" value="InterPro"/>
</dbReference>
<reference evidence="14" key="1">
    <citation type="submission" date="2020-05" db="EMBL/GenBank/DDBJ databases">
        <authorList>
            <person name="Chiriac C."/>
            <person name="Salcher M."/>
            <person name="Ghai R."/>
            <person name="Kavagutti S V."/>
        </authorList>
    </citation>
    <scope>NUCLEOTIDE SEQUENCE</scope>
</reference>
<keyword evidence="6" id="KW-0256">Endoplasmic reticulum</keyword>
<dbReference type="GO" id="GO:0019752">
    <property type="term" value="P:carboxylic acid metabolic process"/>
    <property type="evidence" value="ECO:0007669"/>
    <property type="project" value="InterPro"/>
</dbReference>
<organism evidence="14">
    <name type="scientific">freshwater metagenome</name>
    <dbReference type="NCBI Taxonomy" id="449393"/>
    <lineage>
        <taxon>unclassified sequences</taxon>
        <taxon>metagenomes</taxon>
        <taxon>ecological metagenomes</taxon>
    </lineage>
</organism>
<comment type="cofactor">
    <cofactor evidence="1">
        <name>pyridoxal 5'-phosphate</name>
        <dbReference type="ChEBI" id="CHEBI:597326"/>
    </cofactor>
</comment>
<keyword evidence="9" id="KW-1133">Transmembrane helix</keyword>
<keyword evidence="10" id="KW-0443">Lipid metabolism</keyword>
<dbReference type="GO" id="GO:0006665">
    <property type="term" value="P:sphingolipid metabolic process"/>
    <property type="evidence" value="ECO:0007669"/>
    <property type="project" value="UniProtKB-KW"/>
</dbReference>
<comment type="similarity">
    <text evidence="13">Belongs to the group II decarboxylase family. Sphingosine-1-phosphate lyase subfamily.</text>
</comment>
<dbReference type="InterPro" id="IPR015421">
    <property type="entry name" value="PyrdxlP-dep_Trfase_major"/>
</dbReference>
<evidence type="ECO:0000256" key="13">
    <source>
        <dbReference type="ARBA" id="ARBA00038302"/>
    </source>
</evidence>
<dbReference type="EMBL" id="CAEZWH010000020">
    <property type="protein sequence ID" value="CAB4646024.1"/>
    <property type="molecule type" value="Genomic_DNA"/>
</dbReference>
<dbReference type="InterPro" id="IPR050477">
    <property type="entry name" value="GrpII_AminoAcid_Decarb"/>
</dbReference>
<keyword evidence="8" id="KW-0746">Sphingolipid metabolism</keyword>
<keyword evidence="7" id="KW-0663">Pyridoxal phosphate</keyword>
<evidence type="ECO:0000256" key="2">
    <source>
        <dbReference type="ARBA" id="ARBA00004389"/>
    </source>
</evidence>
<evidence type="ECO:0000256" key="7">
    <source>
        <dbReference type="ARBA" id="ARBA00022898"/>
    </source>
</evidence>
<evidence type="ECO:0000256" key="9">
    <source>
        <dbReference type="ARBA" id="ARBA00022989"/>
    </source>
</evidence>
<dbReference type="FunFam" id="3.40.640.10:FF:000020">
    <property type="entry name" value="sphingosine-1-phosphate lyase 1"/>
    <property type="match status" value="1"/>
</dbReference>
<evidence type="ECO:0000256" key="4">
    <source>
        <dbReference type="ARBA" id="ARBA00004991"/>
    </source>
</evidence>
<evidence type="ECO:0000256" key="3">
    <source>
        <dbReference type="ARBA" id="ARBA00004760"/>
    </source>
</evidence>
<gene>
    <name evidence="15" type="ORF">UFOPK2166_00748</name>
    <name evidence="14" type="ORF">UFOPK2195_00208</name>
</gene>
<keyword evidence="11" id="KW-0472">Membrane</keyword>
<name>A0A6J6KCS6_9ZZZZ</name>
<evidence type="ECO:0000256" key="12">
    <source>
        <dbReference type="ARBA" id="ARBA00023239"/>
    </source>
</evidence>
<dbReference type="Gene3D" id="3.90.1150.10">
    <property type="entry name" value="Aspartate Aminotransferase, domain 1"/>
    <property type="match status" value="1"/>
</dbReference>
<dbReference type="SUPFAM" id="SSF53383">
    <property type="entry name" value="PLP-dependent transferases"/>
    <property type="match status" value="1"/>
</dbReference>
<evidence type="ECO:0000256" key="10">
    <source>
        <dbReference type="ARBA" id="ARBA00023098"/>
    </source>
</evidence>
<dbReference type="Gene3D" id="3.40.640.10">
    <property type="entry name" value="Type I PLP-dependent aspartate aminotransferase-like (Major domain)"/>
    <property type="match status" value="1"/>
</dbReference>
<dbReference type="PANTHER" id="PTHR42735:SF6">
    <property type="entry name" value="SPHINGOSINE-1-PHOSPHATE LYASE 1"/>
    <property type="match status" value="1"/>
</dbReference>
<keyword evidence="5" id="KW-0812">Transmembrane</keyword>
<dbReference type="GO" id="GO:0030170">
    <property type="term" value="F:pyridoxal phosphate binding"/>
    <property type="evidence" value="ECO:0007669"/>
    <property type="project" value="InterPro"/>
</dbReference>
<comment type="pathway">
    <text evidence="4">Sphingolipid metabolism.</text>
</comment>
<proteinExistence type="inferred from homology"/>
<dbReference type="InterPro" id="IPR002129">
    <property type="entry name" value="PyrdxlP-dep_de-COase"/>
</dbReference>
<sequence>MASEQRSPAVLPSLGQSAQNVLNRLDDLRATDVRWRDGRAFSLAYFAGPEVQTLAENAYKRCAGDNALNTAAFPSLRQMQADVLDFASNWLGAPGASAGYFTSGGTESILMALKAARDQFAQDRGITRPNVVLPSSAHAAFAKAGAYFGIELRRTPVKPDWRADIAAMRAAIDENTIMFACSAPQYPQGVIDDVPSVAALAVEMGVNCHVDACMGGVSLAYLERLGRNIPSWNFQVSGVTSMSVDLHKFGYTSKGASVIMYADKRLRSFQGFITDDWLGGMYASSGMLGTKSGGPIAAAWAVMNHLGDDGYQKLTQRAMHATSRLADHLRNHNWLQLRAEPDALLLSFGARDPQKLNVFAIADLLWEKGWYVDRQTPPDSLHCTVNAVHDAVIEQFLDDLDSATEKSLQSGTKGDVGQYGTMQ</sequence>
<accession>A0A6J6KCS6</accession>
<protein>
    <submittedName>
        <fullName evidence="14">Unannotated protein</fullName>
    </submittedName>
</protein>
<evidence type="ECO:0000313" key="14">
    <source>
        <dbReference type="EMBL" id="CAB4646024.1"/>
    </source>
</evidence>
<evidence type="ECO:0000256" key="5">
    <source>
        <dbReference type="ARBA" id="ARBA00022692"/>
    </source>
</evidence>
<evidence type="ECO:0000256" key="6">
    <source>
        <dbReference type="ARBA" id="ARBA00022824"/>
    </source>
</evidence>
<evidence type="ECO:0000256" key="8">
    <source>
        <dbReference type="ARBA" id="ARBA00022919"/>
    </source>
</evidence>
<dbReference type="Pfam" id="PF00282">
    <property type="entry name" value="Pyridoxal_deC"/>
    <property type="match status" value="1"/>
</dbReference>
<dbReference type="InterPro" id="IPR015424">
    <property type="entry name" value="PyrdxlP-dep_Trfase"/>
</dbReference>
<dbReference type="Gene3D" id="6.10.140.2150">
    <property type="match status" value="1"/>
</dbReference>
<dbReference type="PANTHER" id="PTHR42735">
    <property type="match status" value="1"/>
</dbReference>
<dbReference type="AlphaFoldDB" id="A0A6J6KCS6"/>
<dbReference type="InterPro" id="IPR015422">
    <property type="entry name" value="PyrdxlP-dep_Trfase_small"/>
</dbReference>
<keyword evidence="12" id="KW-0456">Lyase</keyword>
<evidence type="ECO:0000313" key="15">
    <source>
        <dbReference type="EMBL" id="CAB4649887.1"/>
    </source>
</evidence>
<dbReference type="GO" id="GO:0005789">
    <property type="term" value="C:endoplasmic reticulum membrane"/>
    <property type="evidence" value="ECO:0007669"/>
    <property type="project" value="UniProtKB-SubCell"/>
</dbReference>
<dbReference type="EMBL" id="CAEZWB010000088">
    <property type="protein sequence ID" value="CAB4649887.1"/>
    <property type="molecule type" value="Genomic_DNA"/>
</dbReference>